<gene>
    <name evidence="5" type="ORF">D7318_03930</name>
    <name evidence="4" type="ORF">D7319_05730</name>
</gene>
<dbReference type="InterPro" id="IPR014756">
    <property type="entry name" value="Ig_E-set"/>
</dbReference>
<sequence>MTLPEENPVSTQPTRRRRPSARRFRLLSVLGAALLALVMASLPTQAQAHGATMLPGSRTFLCYLDLQRNSSTQMPTNPACANAVRQSGTGPLYNWFAVLDSNGGGRTTGYIPDGTLCSGGNRGPFNFAPYNAARADWPKTHLTSGRTIELQHSNWAHHPGRFDVYITRNGWSPTQSLGWGDLERISTVTNPPQRGGAGSNGGYYYWNVNLPSRSGQHVIYVHWTRSDSQENFYSCSDVVFDGGNGEVTYGNGQTLTADEVAEAALAADAAPSAAPSTAQAEHAGHASHAQHAPAAAGTAAPAATTKEALRAGLLSLLPW</sequence>
<evidence type="ECO:0000313" key="4">
    <source>
        <dbReference type="EMBL" id="RKN11442.1"/>
    </source>
</evidence>
<dbReference type="PANTHER" id="PTHR34823:SF1">
    <property type="entry name" value="CHITIN-BINDING TYPE-4 DOMAIN-CONTAINING PROTEIN"/>
    <property type="match status" value="1"/>
</dbReference>
<feature type="domain" description="Chitin-binding type-4" evidence="3">
    <location>
        <begin position="49"/>
        <end position="238"/>
    </location>
</feature>
<proteinExistence type="predicted"/>
<feature type="region of interest" description="Disordered" evidence="2">
    <location>
        <begin position="1"/>
        <end position="20"/>
    </location>
</feature>
<organism evidence="4 7">
    <name type="scientific">Streptomyces radicis</name>
    <dbReference type="NCBI Taxonomy" id="1750517"/>
    <lineage>
        <taxon>Bacteria</taxon>
        <taxon>Bacillati</taxon>
        <taxon>Actinomycetota</taxon>
        <taxon>Actinomycetes</taxon>
        <taxon>Kitasatosporales</taxon>
        <taxon>Streptomycetaceae</taxon>
        <taxon>Streptomyces</taxon>
    </lineage>
</organism>
<dbReference type="SUPFAM" id="SSF81296">
    <property type="entry name" value="E set domains"/>
    <property type="match status" value="1"/>
</dbReference>
<dbReference type="PROSITE" id="PS51318">
    <property type="entry name" value="TAT"/>
    <property type="match status" value="1"/>
</dbReference>
<reference evidence="6 7" key="1">
    <citation type="submission" date="2018-09" db="EMBL/GenBank/DDBJ databases">
        <title>Streptomyces sp. nov. DS1-2, an endophytic actinomycete isolated from roots of Dendrobium scabrilingue.</title>
        <authorList>
            <person name="Kuncharoen N."/>
            <person name="Kudo T."/>
            <person name="Ohkuma M."/>
            <person name="Yuki M."/>
            <person name="Tanasupawat S."/>
        </authorList>
    </citation>
    <scope>NUCLEOTIDE SEQUENCE [LARGE SCALE GENOMIC DNA]</scope>
    <source>
        <strain evidence="4 7">AZ1-7</strain>
        <strain evidence="5 6">DS1-2</strain>
    </source>
</reference>
<dbReference type="InterPro" id="IPR051024">
    <property type="entry name" value="GlcNAc_Chitin_IntDeg"/>
</dbReference>
<evidence type="ECO:0000313" key="5">
    <source>
        <dbReference type="EMBL" id="RKN26538.1"/>
    </source>
</evidence>
<protein>
    <submittedName>
        <fullName evidence="4">Chitin-binding protein</fullName>
    </submittedName>
</protein>
<dbReference type="EMBL" id="RBDX01000003">
    <property type="protein sequence ID" value="RKN11442.1"/>
    <property type="molecule type" value="Genomic_DNA"/>
</dbReference>
<keyword evidence="1" id="KW-0732">Signal</keyword>
<dbReference type="EMBL" id="RBDY01000002">
    <property type="protein sequence ID" value="RKN26538.1"/>
    <property type="molecule type" value="Genomic_DNA"/>
</dbReference>
<dbReference type="Proteomes" id="UP000268652">
    <property type="component" value="Unassembled WGS sequence"/>
</dbReference>
<dbReference type="PANTHER" id="PTHR34823">
    <property type="entry name" value="GLCNAC-BINDING PROTEIN A"/>
    <property type="match status" value="1"/>
</dbReference>
<evidence type="ECO:0000259" key="3">
    <source>
        <dbReference type="Pfam" id="PF03067"/>
    </source>
</evidence>
<dbReference type="Proteomes" id="UP000275024">
    <property type="component" value="Unassembled WGS sequence"/>
</dbReference>
<keyword evidence="6" id="KW-1185">Reference proteome</keyword>
<accession>A0A3A9WFR0</accession>
<comment type="caution">
    <text evidence="4">The sequence shown here is derived from an EMBL/GenBank/DDBJ whole genome shotgun (WGS) entry which is preliminary data.</text>
</comment>
<evidence type="ECO:0000256" key="2">
    <source>
        <dbReference type="SAM" id="MobiDB-lite"/>
    </source>
</evidence>
<feature type="region of interest" description="Disordered" evidence="2">
    <location>
        <begin position="268"/>
        <end position="302"/>
    </location>
</feature>
<dbReference type="CDD" id="cd21177">
    <property type="entry name" value="LPMO_AA10"/>
    <property type="match status" value="1"/>
</dbReference>
<dbReference type="InterPro" id="IPR006311">
    <property type="entry name" value="TAT_signal"/>
</dbReference>
<dbReference type="OrthoDB" id="5179374at2"/>
<evidence type="ECO:0000313" key="6">
    <source>
        <dbReference type="Proteomes" id="UP000268652"/>
    </source>
</evidence>
<evidence type="ECO:0000313" key="7">
    <source>
        <dbReference type="Proteomes" id="UP000275024"/>
    </source>
</evidence>
<dbReference type="Gene3D" id="2.70.50.50">
    <property type="entry name" value="chitin-binding protein cbp21"/>
    <property type="match status" value="1"/>
</dbReference>
<evidence type="ECO:0000256" key="1">
    <source>
        <dbReference type="ARBA" id="ARBA00022729"/>
    </source>
</evidence>
<name>A0A3A9WFR0_9ACTN</name>
<dbReference type="InterPro" id="IPR004302">
    <property type="entry name" value="Cellulose/chitin-bd_N"/>
</dbReference>
<dbReference type="Pfam" id="PF03067">
    <property type="entry name" value="LPMO_10"/>
    <property type="match status" value="1"/>
</dbReference>
<dbReference type="AlphaFoldDB" id="A0A3A9WFR0"/>